<comment type="caution">
    <text evidence="1">The sequence shown here is derived from an EMBL/GenBank/DDBJ whole genome shotgun (WGS) entry which is preliminary data.</text>
</comment>
<sequence length="116" mass="13991">MVRESAEVRREKQRLRQRAYRARKRNERMPSYEDLARAALDVALTYNLKHGRHQQLLDLLEAVRRRLREIGFHERDTTAIWFELEDRYQRGWTMLRPRRSIAEMEAEGRHDAGDTG</sequence>
<organism evidence="1 2">
    <name type="scientific">Chelatococcus composti</name>
    <dbReference type="NCBI Taxonomy" id="1743235"/>
    <lineage>
        <taxon>Bacteria</taxon>
        <taxon>Pseudomonadati</taxon>
        <taxon>Pseudomonadota</taxon>
        <taxon>Alphaproteobacteria</taxon>
        <taxon>Hyphomicrobiales</taxon>
        <taxon>Chelatococcaceae</taxon>
        <taxon>Chelatococcus</taxon>
    </lineage>
</organism>
<dbReference type="GO" id="GO:0004812">
    <property type="term" value="F:aminoacyl-tRNA ligase activity"/>
    <property type="evidence" value="ECO:0007669"/>
    <property type="project" value="UniProtKB-KW"/>
</dbReference>
<protein>
    <submittedName>
        <fullName evidence="1">Phenylalanyl-tRNA synthetase alpha subunit</fullName>
    </submittedName>
</protein>
<keyword evidence="1" id="KW-0436">Ligase</keyword>
<reference evidence="1 2" key="1">
    <citation type="submission" date="2020-08" db="EMBL/GenBank/DDBJ databases">
        <title>Genomic Encyclopedia of Type Strains, Phase IV (KMG-IV): sequencing the most valuable type-strain genomes for metagenomic binning, comparative biology and taxonomic classification.</title>
        <authorList>
            <person name="Goeker M."/>
        </authorList>
    </citation>
    <scope>NUCLEOTIDE SEQUENCE [LARGE SCALE GENOMIC DNA]</scope>
    <source>
        <strain evidence="1 2">DSM 101465</strain>
    </source>
</reference>
<accession>A0A841KFW1</accession>
<dbReference type="RefSeq" id="WP_183336700.1">
    <property type="nucleotide sequence ID" value="NZ_BMHX01000014.1"/>
</dbReference>
<dbReference type="Proteomes" id="UP000588017">
    <property type="component" value="Unassembled WGS sequence"/>
</dbReference>
<gene>
    <name evidence="1" type="ORF">HNQ73_003549</name>
</gene>
<keyword evidence="2" id="KW-1185">Reference proteome</keyword>
<keyword evidence="1" id="KW-0030">Aminoacyl-tRNA synthetase</keyword>
<proteinExistence type="predicted"/>
<dbReference type="EMBL" id="JACHEH010000015">
    <property type="protein sequence ID" value="MBB6169894.1"/>
    <property type="molecule type" value="Genomic_DNA"/>
</dbReference>
<evidence type="ECO:0000313" key="1">
    <source>
        <dbReference type="EMBL" id="MBB6169894.1"/>
    </source>
</evidence>
<evidence type="ECO:0000313" key="2">
    <source>
        <dbReference type="Proteomes" id="UP000588017"/>
    </source>
</evidence>
<name>A0A841KFW1_9HYPH</name>
<dbReference type="AlphaFoldDB" id="A0A841KFW1"/>